<evidence type="ECO:0000313" key="4">
    <source>
        <dbReference type="EMBL" id="TDF92983.1"/>
    </source>
</evidence>
<dbReference type="RefSeq" id="WP_133234556.1">
    <property type="nucleotide sequence ID" value="NZ_SMRT01000018.1"/>
</dbReference>
<evidence type="ECO:0000256" key="2">
    <source>
        <dbReference type="SAM" id="Phobius"/>
    </source>
</evidence>
<proteinExistence type="inferred from homology"/>
<feature type="domain" description="EamA" evidence="3">
    <location>
        <begin position="11"/>
        <end position="86"/>
    </location>
</feature>
<feature type="transmembrane region" description="Helical" evidence="2">
    <location>
        <begin position="43"/>
        <end position="65"/>
    </location>
</feature>
<comment type="similarity">
    <text evidence="1">Belongs to the EamA transporter family.</text>
</comment>
<sequence>MQINESTGMKFAYLLAVLNAVFIGISFMFVKTTLDYTSPIDSLTFRFSAAFVILSIMAACSLFKLNYRGKPLHQLLLLASMYPIGFFMPGS</sequence>
<dbReference type="GO" id="GO:0016020">
    <property type="term" value="C:membrane"/>
    <property type="evidence" value="ECO:0007669"/>
    <property type="project" value="InterPro"/>
</dbReference>
<dbReference type="Pfam" id="PF00892">
    <property type="entry name" value="EamA"/>
    <property type="match status" value="1"/>
</dbReference>
<dbReference type="EMBL" id="SMRT01000018">
    <property type="protein sequence ID" value="TDF92983.1"/>
    <property type="molecule type" value="Genomic_DNA"/>
</dbReference>
<keyword evidence="5" id="KW-1185">Reference proteome</keyword>
<name>A0A4R5KCS0_9BACL</name>
<evidence type="ECO:0000313" key="5">
    <source>
        <dbReference type="Proteomes" id="UP000295636"/>
    </source>
</evidence>
<feature type="transmembrane region" description="Helical" evidence="2">
    <location>
        <begin position="12"/>
        <end position="31"/>
    </location>
</feature>
<keyword evidence="2" id="KW-0472">Membrane</keyword>
<comment type="caution">
    <text evidence="4">The sequence shown here is derived from an EMBL/GenBank/DDBJ whole genome shotgun (WGS) entry which is preliminary data.</text>
</comment>
<evidence type="ECO:0000256" key="1">
    <source>
        <dbReference type="ARBA" id="ARBA00007362"/>
    </source>
</evidence>
<accession>A0A4R5KCS0</accession>
<gene>
    <name evidence="4" type="ORF">E1757_28375</name>
</gene>
<organism evidence="4 5">
    <name type="scientific">Paenibacillus piri</name>
    <dbReference type="NCBI Taxonomy" id="2547395"/>
    <lineage>
        <taxon>Bacteria</taxon>
        <taxon>Bacillati</taxon>
        <taxon>Bacillota</taxon>
        <taxon>Bacilli</taxon>
        <taxon>Bacillales</taxon>
        <taxon>Paenibacillaceae</taxon>
        <taxon>Paenibacillus</taxon>
    </lineage>
</organism>
<dbReference type="AlphaFoldDB" id="A0A4R5KCS0"/>
<protein>
    <recommendedName>
        <fullName evidence="3">EamA domain-containing protein</fullName>
    </recommendedName>
</protein>
<dbReference type="InterPro" id="IPR000620">
    <property type="entry name" value="EamA_dom"/>
</dbReference>
<reference evidence="4 5" key="1">
    <citation type="submission" date="2019-03" db="EMBL/GenBank/DDBJ databases">
        <title>This is whole genome sequence of Paenibacillus sp MS74 strain.</title>
        <authorList>
            <person name="Trinh H.N."/>
        </authorList>
    </citation>
    <scope>NUCLEOTIDE SEQUENCE [LARGE SCALE GENOMIC DNA]</scope>
    <source>
        <strain evidence="4 5">MS74</strain>
    </source>
</reference>
<dbReference type="Proteomes" id="UP000295636">
    <property type="component" value="Unassembled WGS sequence"/>
</dbReference>
<keyword evidence="2" id="KW-0812">Transmembrane</keyword>
<dbReference type="OrthoDB" id="1682095at2"/>
<keyword evidence="2" id="KW-1133">Transmembrane helix</keyword>
<evidence type="ECO:0000259" key="3">
    <source>
        <dbReference type="Pfam" id="PF00892"/>
    </source>
</evidence>